<reference evidence="1 2" key="1">
    <citation type="journal article" date="2019" name="Commun. Biol.">
        <title>The bagworm genome reveals a unique fibroin gene that provides high tensile strength.</title>
        <authorList>
            <person name="Kono N."/>
            <person name="Nakamura H."/>
            <person name="Ohtoshi R."/>
            <person name="Tomita M."/>
            <person name="Numata K."/>
            <person name="Arakawa K."/>
        </authorList>
    </citation>
    <scope>NUCLEOTIDE SEQUENCE [LARGE SCALE GENOMIC DNA]</scope>
</reference>
<keyword evidence="2" id="KW-1185">Reference proteome</keyword>
<gene>
    <name evidence="1" type="ORF">EVAR_2813_1</name>
</gene>
<sequence length="187" mass="20943">METKTPVVKAATERVIKRKCGTQTRIGRGIPEIGDMLKTVCSCQRSKTIVFCRACGYYCNGRLCIPCEIHPRYDLAATLLTANFLTIPEEAHVFDGNNAMQKRTRIAFTKTLAALRERRVYLVPHPPSPGTIRTGAHSPSRWLLHVHSASTAWAVIGRKPMCAARNLEYRHVMYYSSSSTALYRSTA</sequence>
<comment type="caution">
    <text evidence="1">The sequence shown here is derived from an EMBL/GenBank/DDBJ whole genome shotgun (WGS) entry which is preliminary data.</text>
</comment>
<evidence type="ECO:0000313" key="2">
    <source>
        <dbReference type="Proteomes" id="UP000299102"/>
    </source>
</evidence>
<evidence type="ECO:0000313" key="1">
    <source>
        <dbReference type="EMBL" id="GBP07705.1"/>
    </source>
</evidence>
<dbReference type="EMBL" id="BGZK01000027">
    <property type="protein sequence ID" value="GBP07705.1"/>
    <property type="molecule type" value="Genomic_DNA"/>
</dbReference>
<accession>A0A4C1T0M3</accession>
<dbReference type="Proteomes" id="UP000299102">
    <property type="component" value="Unassembled WGS sequence"/>
</dbReference>
<proteinExistence type="predicted"/>
<protein>
    <submittedName>
        <fullName evidence="1">Uncharacterized protein</fullName>
    </submittedName>
</protein>
<dbReference type="OrthoDB" id="6365737at2759"/>
<organism evidence="1 2">
    <name type="scientific">Eumeta variegata</name>
    <name type="common">Bagworm moth</name>
    <name type="synonym">Eumeta japonica</name>
    <dbReference type="NCBI Taxonomy" id="151549"/>
    <lineage>
        <taxon>Eukaryota</taxon>
        <taxon>Metazoa</taxon>
        <taxon>Ecdysozoa</taxon>
        <taxon>Arthropoda</taxon>
        <taxon>Hexapoda</taxon>
        <taxon>Insecta</taxon>
        <taxon>Pterygota</taxon>
        <taxon>Neoptera</taxon>
        <taxon>Endopterygota</taxon>
        <taxon>Lepidoptera</taxon>
        <taxon>Glossata</taxon>
        <taxon>Ditrysia</taxon>
        <taxon>Tineoidea</taxon>
        <taxon>Psychidae</taxon>
        <taxon>Oiketicinae</taxon>
        <taxon>Eumeta</taxon>
    </lineage>
</organism>
<name>A0A4C1T0M3_EUMVA</name>
<dbReference type="AlphaFoldDB" id="A0A4C1T0M3"/>